<gene>
    <name evidence="3" type="ORF">FKW44_009722</name>
</gene>
<proteinExistence type="inferred from homology"/>
<accession>A0A7T8HFR7</accession>
<evidence type="ECO:0000256" key="1">
    <source>
        <dbReference type="ARBA" id="ARBA00006484"/>
    </source>
</evidence>
<dbReference type="InterPro" id="IPR002347">
    <property type="entry name" value="SDR_fam"/>
</dbReference>
<comment type="similarity">
    <text evidence="1">Belongs to the short-chain dehydrogenases/reductases (SDR) family.</text>
</comment>
<dbReference type="SUPFAM" id="SSF51735">
    <property type="entry name" value="NAD(P)-binding Rossmann-fold domains"/>
    <property type="match status" value="1"/>
</dbReference>
<dbReference type="OrthoDB" id="10253736at2759"/>
<evidence type="ECO:0000313" key="4">
    <source>
        <dbReference type="Proteomes" id="UP000595437"/>
    </source>
</evidence>
<sequence length="89" mass="9946">LKDINELGFIKFYTCDLTKKGDVYSVLESVKENDGDVDILINNAGVISGSGLLDTPDEKIQLTFDVNVMAHFWTIKSLLPGMIRKRRAT</sequence>
<dbReference type="GO" id="GO:0016616">
    <property type="term" value="F:oxidoreductase activity, acting on the CH-OH group of donors, NAD or NADP as acceptor"/>
    <property type="evidence" value="ECO:0007669"/>
    <property type="project" value="TreeGrafter"/>
</dbReference>
<dbReference type="Proteomes" id="UP000595437">
    <property type="component" value="Chromosome 6"/>
</dbReference>
<keyword evidence="2" id="KW-0560">Oxidoreductase</keyword>
<dbReference type="Gene3D" id="3.40.50.720">
    <property type="entry name" value="NAD(P)-binding Rossmann-like Domain"/>
    <property type="match status" value="1"/>
</dbReference>
<evidence type="ECO:0000313" key="3">
    <source>
        <dbReference type="EMBL" id="QQP49169.1"/>
    </source>
</evidence>
<dbReference type="AlphaFoldDB" id="A0A7T8HFR7"/>
<dbReference type="PANTHER" id="PTHR24322">
    <property type="entry name" value="PKSB"/>
    <property type="match status" value="1"/>
</dbReference>
<name>A0A7T8HFR7_CALRO</name>
<feature type="non-terminal residue" evidence="3">
    <location>
        <position position="1"/>
    </location>
</feature>
<evidence type="ECO:0000256" key="2">
    <source>
        <dbReference type="ARBA" id="ARBA00023002"/>
    </source>
</evidence>
<organism evidence="3 4">
    <name type="scientific">Caligus rogercresseyi</name>
    <name type="common">Sea louse</name>
    <dbReference type="NCBI Taxonomy" id="217165"/>
    <lineage>
        <taxon>Eukaryota</taxon>
        <taxon>Metazoa</taxon>
        <taxon>Ecdysozoa</taxon>
        <taxon>Arthropoda</taxon>
        <taxon>Crustacea</taxon>
        <taxon>Multicrustacea</taxon>
        <taxon>Hexanauplia</taxon>
        <taxon>Copepoda</taxon>
        <taxon>Siphonostomatoida</taxon>
        <taxon>Caligidae</taxon>
        <taxon>Caligus</taxon>
    </lineage>
</organism>
<protein>
    <submittedName>
        <fullName evidence="3">Epidermal retinol dehydrogenase 2</fullName>
    </submittedName>
</protein>
<keyword evidence="4" id="KW-1185">Reference proteome</keyword>
<dbReference type="PANTHER" id="PTHR24322:SF736">
    <property type="entry name" value="RETINOL DEHYDROGENASE 10"/>
    <property type="match status" value="1"/>
</dbReference>
<dbReference type="GO" id="GO:0005811">
    <property type="term" value="C:lipid droplet"/>
    <property type="evidence" value="ECO:0007669"/>
    <property type="project" value="TreeGrafter"/>
</dbReference>
<dbReference type="InterPro" id="IPR036291">
    <property type="entry name" value="NAD(P)-bd_dom_sf"/>
</dbReference>
<dbReference type="EMBL" id="CP045895">
    <property type="protein sequence ID" value="QQP49169.1"/>
    <property type="molecule type" value="Genomic_DNA"/>
</dbReference>
<dbReference type="Pfam" id="PF00106">
    <property type="entry name" value="adh_short"/>
    <property type="match status" value="1"/>
</dbReference>
<reference evidence="4" key="1">
    <citation type="submission" date="2021-01" db="EMBL/GenBank/DDBJ databases">
        <title>Caligus Genome Assembly.</title>
        <authorList>
            <person name="Gallardo-Escarate C."/>
        </authorList>
    </citation>
    <scope>NUCLEOTIDE SEQUENCE [LARGE SCALE GENOMIC DNA]</scope>
</reference>
<feature type="non-terminal residue" evidence="3">
    <location>
        <position position="89"/>
    </location>
</feature>